<proteinExistence type="predicted"/>
<protein>
    <submittedName>
        <fullName evidence="4">VanZ family protein</fullName>
    </submittedName>
</protein>
<evidence type="ECO:0000313" key="4">
    <source>
        <dbReference type="EMBL" id="KAB1631240.1"/>
    </source>
</evidence>
<keyword evidence="2" id="KW-0472">Membrane</keyword>
<dbReference type="InterPro" id="IPR053150">
    <property type="entry name" value="Teicoplanin_resist-assoc"/>
</dbReference>
<feature type="transmembrane region" description="Helical" evidence="2">
    <location>
        <begin position="126"/>
        <end position="153"/>
    </location>
</feature>
<evidence type="ECO:0000259" key="3">
    <source>
        <dbReference type="Pfam" id="PF04892"/>
    </source>
</evidence>
<dbReference type="EMBL" id="WBKA01000008">
    <property type="protein sequence ID" value="KAB1631240.1"/>
    <property type="molecule type" value="Genomic_DNA"/>
</dbReference>
<evidence type="ECO:0000256" key="1">
    <source>
        <dbReference type="SAM" id="MobiDB-lite"/>
    </source>
</evidence>
<dbReference type="InterPro" id="IPR006976">
    <property type="entry name" value="VanZ-like"/>
</dbReference>
<organism evidence="4 5">
    <name type="scientific">Pseudoclavibacter caeni</name>
    <dbReference type="NCBI Taxonomy" id="908846"/>
    <lineage>
        <taxon>Bacteria</taxon>
        <taxon>Bacillati</taxon>
        <taxon>Actinomycetota</taxon>
        <taxon>Actinomycetes</taxon>
        <taxon>Micrococcales</taxon>
        <taxon>Microbacteriaceae</taxon>
        <taxon>Pseudoclavibacter</taxon>
    </lineage>
</organism>
<dbReference type="Proteomes" id="UP000481339">
    <property type="component" value="Unassembled WGS sequence"/>
</dbReference>
<feature type="transmembrane region" description="Helical" evidence="2">
    <location>
        <begin position="211"/>
        <end position="232"/>
    </location>
</feature>
<feature type="transmembrane region" description="Helical" evidence="2">
    <location>
        <begin position="165"/>
        <end position="183"/>
    </location>
</feature>
<dbReference type="PANTHER" id="PTHR36834">
    <property type="entry name" value="MEMBRANE PROTEIN-RELATED"/>
    <property type="match status" value="1"/>
</dbReference>
<gene>
    <name evidence="4" type="ORF">F8O02_08535</name>
</gene>
<dbReference type="RefSeq" id="WP_158036825.1">
    <property type="nucleotide sequence ID" value="NZ_BAAAZV010000001.1"/>
</dbReference>
<feature type="domain" description="VanZ-like" evidence="3">
    <location>
        <begin position="51"/>
        <end position="180"/>
    </location>
</feature>
<keyword evidence="5" id="KW-1185">Reference proteome</keyword>
<feature type="transmembrane region" description="Helical" evidence="2">
    <location>
        <begin position="286"/>
        <end position="306"/>
    </location>
</feature>
<dbReference type="AlphaFoldDB" id="A0A7C8FSU7"/>
<feature type="transmembrane region" description="Helical" evidence="2">
    <location>
        <begin position="101"/>
        <end position="119"/>
    </location>
</feature>
<keyword evidence="2" id="KW-0812">Transmembrane</keyword>
<sequence>MTSVLQPRLAVLAVLVGTFVAVVLFVPFVVVSYRRRGGAGVWWVLGWVLMAVYLAGLVAYTLLPLPSAGYRCRAVQLVPLDDLRRLLAAHPSPGVLLRSMTVWQLALNLLLFAPLGALLRVRHRRGVLVAGGVGLAVSLLIELTQLTGVWGVYPCAYRVFDVDDLLANTAGAVLGSLLALPFARRGERADAGAPAPVTALRRAMAAISDGMLVLVLPELLRLSAAVVAAGLGLPGAADLPANPWLVAAVWGVPLAVQLVMVASGGRTFGEWAVLLVTRPADGRPAWLARALRFLLGSGGAGVVGMADMLLDVTGQASSGPFAVVRPLLQTTAQVLILLAVVGVWWPRDHRGIPALVAGLRVVDQRDRPSGLVAGGAAPAGGPRSDCGSTRPRDGGHA</sequence>
<evidence type="ECO:0000313" key="5">
    <source>
        <dbReference type="Proteomes" id="UP000481339"/>
    </source>
</evidence>
<dbReference type="OrthoDB" id="4822551at2"/>
<reference evidence="4 5" key="1">
    <citation type="submission" date="2019-09" db="EMBL/GenBank/DDBJ databases">
        <title>Phylogeny of genus Pseudoclavibacter and closely related genus.</title>
        <authorList>
            <person name="Li Y."/>
        </authorList>
    </citation>
    <scope>NUCLEOTIDE SEQUENCE [LARGE SCALE GENOMIC DNA]</scope>
    <source>
        <strain evidence="4 5">JCM 16921</strain>
    </source>
</reference>
<dbReference type="PANTHER" id="PTHR36834:SF1">
    <property type="entry name" value="INTEGRAL MEMBRANE PROTEIN"/>
    <property type="match status" value="1"/>
</dbReference>
<feature type="transmembrane region" description="Helical" evidence="2">
    <location>
        <begin position="244"/>
        <end position="265"/>
    </location>
</feature>
<feature type="transmembrane region" description="Helical" evidence="2">
    <location>
        <begin position="326"/>
        <end position="345"/>
    </location>
</feature>
<comment type="caution">
    <text evidence="4">The sequence shown here is derived from an EMBL/GenBank/DDBJ whole genome shotgun (WGS) entry which is preliminary data.</text>
</comment>
<feature type="region of interest" description="Disordered" evidence="1">
    <location>
        <begin position="370"/>
        <end position="397"/>
    </location>
</feature>
<name>A0A7C8FSU7_9MICO</name>
<feature type="transmembrane region" description="Helical" evidence="2">
    <location>
        <begin position="40"/>
        <end position="63"/>
    </location>
</feature>
<feature type="transmembrane region" description="Helical" evidence="2">
    <location>
        <begin position="12"/>
        <end position="33"/>
    </location>
</feature>
<accession>A0A7C8FSU7</accession>
<evidence type="ECO:0000256" key="2">
    <source>
        <dbReference type="SAM" id="Phobius"/>
    </source>
</evidence>
<dbReference type="Pfam" id="PF04892">
    <property type="entry name" value="VanZ"/>
    <property type="match status" value="1"/>
</dbReference>
<keyword evidence="2" id="KW-1133">Transmembrane helix</keyword>